<evidence type="ECO:0000256" key="16">
    <source>
        <dbReference type="ARBA" id="ARBA00049546"/>
    </source>
</evidence>
<organism evidence="18 19">
    <name type="scientific">Tetradesmus obliquus</name>
    <name type="common">Green alga</name>
    <name type="synonym">Acutodesmus obliquus</name>
    <dbReference type="NCBI Taxonomy" id="3088"/>
    <lineage>
        <taxon>Eukaryota</taxon>
        <taxon>Viridiplantae</taxon>
        <taxon>Chlorophyta</taxon>
        <taxon>core chlorophytes</taxon>
        <taxon>Chlorophyceae</taxon>
        <taxon>CS clade</taxon>
        <taxon>Sphaeropleales</taxon>
        <taxon>Scenedesmaceae</taxon>
        <taxon>Tetradesmus</taxon>
    </lineage>
</organism>
<dbReference type="Pfam" id="PF00149">
    <property type="entry name" value="Metallophos"/>
    <property type="match status" value="1"/>
</dbReference>
<reference evidence="18 19" key="1">
    <citation type="submission" date="2023-05" db="EMBL/GenBank/DDBJ databases">
        <title>A 100% complete, gapless, phased diploid assembly of the Scenedesmus obliquus UTEX 3031 genome.</title>
        <authorList>
            <person name="Biondi T.C."/>
            <person name="Hanschen E.R."/>
            <person name="Kwon T."/>
            <person name="Eng W."/>
            <person name="Kruse C.P.S."/>
            <person name="Koehler S.I."/>
            <person name="Kunde Y."/>
            <person name="Gleasner C.D."/>
            <person name="You Mak K.T."/>
            <person name="Polle J."/>
            <person name="Hovde B.T."/>
            <person name="Starkenburg S.R."/>
        </authorList>
    </citation>
    <scope>NUCLEOTIDE SEQUENCE [LARGE SCALE GENOMIC DNA]</scope>
    <source>
        <strain evidence="18 19">DOE0152z</strain>
    </source>
</reference>
<comment type="cofactor">
    <cofactor evidence="1">
        <name>Mg(2+)</name>
        <dbReference type="ChEBI" id="CHEBI:18420"/>
    </cofactor>
</comment>
<dbReference type="InterPro" id="IPR041869">
    <property type="entry name" value="MPP_ADPRM"/>
</dbReference>
<comment type="catalytic activity">
    <reaction evidence="13">
        <text>CDP-glycerol + H2O = sn-glycerol 3-phosphate + CMP + 2 H(+)</text>
        <dbReference type="Rhea" id="RHEA:21692"/>
        <dbReference type="ChEBI" id="CHEBI:15377"/>
        <dbReference type="ChEBI" id="CHEBI:15378"/>
        <dbReference type="ChEBI" id="CHEBI:57597"/>
        <dbReference type="ChEBI" id="CHEBI:58311"/>
        <dbReference type="ChEBI" id="CHEBI:60377"/>
        <dbReference type="EC" id="3.6.1.16"/>
    </reaction>
</comment>
<dbReference type="PANTHER" id="PTHR16509">
    <property type="match status" value="1"/>
</dbReference>
<evidence type="ECO:0000256" key="3">
    <source>
        <dbReference type="ARBA" id="ARBA00011245"/>
    </source>
</evidence>
<comment type="similarity">
    <text evidence="2">Belongs to the ADPRibase-Mn family.</text>
</comment>
<evidence type="ECO:0000256" key="13">
    <source>
        <dbReference type="ARBA" id="ARBA00047486"/>
    </source>
</evidence>
<comment type="catalytic activity">
    <reaction evidence="15">
        <text>ADP-D-ribose + H2O = D-ribose 5-phosphate + AMP + 2 H(+)</text>
        <dbReference type="Rhea" id="RHEA:10412"/>
        <dbReference type="ChEBI" id="CHEBI:15377"/>
        <dbReference type="ChEBI" id="CHEBI:15378"/>
        <dbReference type="ChEBI" id="CHEBI:57967"/>
        <dbReference type="ChEBI" id="CHEBI:78346"/>
        <dbReference type="ChEBI" id="CHEBI:456215"/>
        <dbReference type="EC" id="3.6.1.53"/>
    </reaction>
</comment>
<evidence type="ECO:0000313" key="18">
    <source>
        <dbReference type="EMBL" id="WIA10601.1"/>
    </source>
</evidence>
<feature type="domain" description="Calcineurin-like phosphoesterase" evidence="17">
    <location>
        <begin position="13"/>
        <end position="270"/>
    </location>
</feature>
<evidence type="ECO:0000256" key="11">
    <source>
        <dbReference type="ARBA" id="ARBA00030848"/>
    </source>
</evidence>
<evidence type="ECO:0000256" key="5">
    <source>
        <dbReference type="ARBA" id="ARBA00012453"/>
    </source>
</evidence>
<keyword evidence="10" id="KW-0862">Zinc</keyword>
<dbReference type="InterPro" id="IPR029052">
    <property type="entry name" value="Metallo-depent_PP-like"/>
</dbReference>
<dbReference type="EC" id="3.6.1.13" evidence="5"/>
<dbReference type="EC" id="3.6.1.53" evidence="6"/>
<dbReference type="Gene3D" id="3.60.21.10">
    <property type="match status" value="1"/>
</dbReference>
<evidence type="ECO:0000256" key="12">
    <source>
        <dbReference type="ARBA" id="ARBA00032579"/>
    </source>
</evidence>
<accession>A0ABY8TNB8</accession>
<keyword evidence="19" id="KW-1185">Reference proteome</keyword>
<evidence type="ECO:0000313" key="19">
    <source>
        <dbReference type="Proteomes" id="UP001244341"/>
    </source>
</evidence>
<evidence type="ECO:0000256" key="14">
    <source>
        <dbReference type="ARBA" id="ARBA00047636"/>
    </source>
</evidence>
<dbReference type="EC" id="3.6.1.16" evidence="4"/>
<keyword evidence="8" id="KW-0479">Metal-binding</keyword>
<evidence type="ECO:0000256" key="8">
    <source>
        <dbReference type="ARBA" id="ARBA00022723"/>
    </source>
</evidence>
<protein>
    <recommendedName>
        <fullName evidence="7">Manganese-dependent ADP-ribose/CDP-alcohol diphosphatase</fullName>
        <ecNumber evidence="5">3.6.1.13</ecNumber>
        <ecNumber evidence="4">3.6.1.16</ecNumber>
        <ecNumber evidence="6">3.6.1.53</ecNumber>
    </recommendedName>
    <alternativeName>
        <fullName evidence="12">ADPRibase-Mn</fullName>
    </alternativeName>
    <alternativeName>
        <fullName evidence="11">CDP-choline phosphohydrolase</fullName>
    </alternativeName>
</protein>
<comment type="catalytic activity">
    <reaction evidence="14">
        <text>CDP-choline + H2O = phosphocholine + CMP + 2 H(+)</text>
        <dbReference type="Rhea" id="RHEA:32487"/>
        <dbReference type="ChEBI" id="CHEBI:15377"/>
        <dbReference type="ChEBI" id="CHEBI:15378"/>
        <dbReference type="ChEBI" id="CHEBI:58779"/>
        <dbReference type="ChEBI" id="CHEBI:60377"/>
        <dbReference type="ChEBI" id="CHEBI:295975"/>
        <dbReference type="EC" id="3.6.1.53"/>
    </reaction>
</comment>
<dbReference type="SUPFAM" id="SSF56300">
    <property type="entry name" value="Metallo-dependent phosphatases"/>
    <property type="match status" value="1"/>
</dbReference>
<evidence type="ECO:0000256" key="4">
    <source>
        <dbReference type="ARBA" id="ARBA00012443"/>
    </source>
</evidence>
<evidence type="ECO:0000256" key="2">
    <source>
        <dbReference type="ARBA" id="ARBA00006362"/>
    </source>
</evidence>
<evidence type="ECO:0000256" key="6">
    <source>
        <dbReference type="ARBA" id="ARBA00012529"/>
    </source>
</evidence>
<dbReference type="PANTHER" id="PTHR16509:SF1">
    <property type="entry name" value="MANGANESE-DEPENDENT ADP-RIBOSE_CDP-ALCOHOL DIPHOSPHATASE"/>
    <property type="match status" value="1"/>
</dbReference>
<evidence type="ECO:0000256" key="15">
    <source>
        <dbReference type="ARBA" id="ARBA00047894"/>
    </source>
</evidence>
<proteinExistence type="inferred from homology"/>
<comment type="subunit">
    <text evidence="3">Monomer.</text>
</comment>
<dbReference type="CDD" id="cd07396">
    <property type="entry name" value="MPP_Nbla03831"/>
    <property type="match status" value="1"/>
</dbReference>
<keyword evidence="9" id="KW-0378">Hydrolase</keyword>
<evidence type="ECO:0000256" key="7">
    <source>
        <dbReference type="ARBA" id="ARBA00016378"/>
    </source>
</evidence>
<gene>
    <name evidence="18" type="ORF">OEZ85_010784</name>
</gene>
<dbReference type="InterPro" id="IPR004843">
    <property type="entry name" value="Calcineurin-like_PHP"/>
</dbReference>
<evidence type="ECO:0000256" key="1">
    <source>
        <dbReference type="ARBA" id="ARBA00001946"/>
    </source>
</evidence>
<sequence>MTEQEGQQVPLFSFGVISDVQYADIPDGTSFHGVPRYYRNALVALQRAVSSGWVPAGVEFGIHFGDIVDGFQARDGQEKSEQALSDVLQAFSQLPHPTYHMLGNHCLYNLPRARLNKRLGITPLLDPAAAAEGASYYAFSPHPTWLFVVLDAYDVSLLGWPDSHPRHLQAEALLAQHNPNKEKNSPEGLVGVARRYVKFGGGVSEAQLAWLEQQLQAAKQRSQNVLVCSHLPLLPDTCPPACLLWNYEDVLQLLRQSGVVVATMAGHTHQNGYLVDEAGIHHLVLPAVLETPPGRDAYGTVESGLDISNMTIYE</sequence>
<evidence type="ECO:0000256" key="10">
    <source>
        <dbReference type="ARBA" id="ARBA00022833"/>
    </source>
</evidence>
<comment type="catalytic activity">
    <reaction evidence="16">
        <text>ADP-D-ribose + H2O = D-ribose 5-phosphate + AMP + 2 H(+)</text>
        <dbReference type="Rhea" id="RHEA:10412"/>
        <dbReference type="ChEBI" id="CHEBI:15377"/>
        <dbReference type="ChEBI" id="CHEBI:15378"/>
        <dbReference type="ChEBI" id="CHEBI:57967"/>
        <dbReference type="ChEBI" id="CHEBI:78346"/>
        <dbReference type="ChEBI" id="CHEBI:456215"/>
        <dbReference type="EC" id="3.6.1.13"/>
    </reaction>
</comment>
<evidence type="ECO:0000256" key="9">
    <source>
        <dbReference type="ARBA" id="ARBA00022801"/>
    </source>
</evidence>
<name>A0ABY8TNB8_TETOB</name>
<evidence type="ECO:0000259" key="17">
    <source>
        <dbReference type="Pfam" id="PF00149"/>
    </source>
</evidence>
<dbReference type="EMBL" id="CP126209">
    <property type="protein sequence ID" value="WIA10601.1"/>
    <property type="molecule type" value="Genomic_DNA"/>
</dbReference>
<dbReference type="Proteomes" id="UP001244341">
    <property type="component" value="Chromosome 2b"/>
</dbReference>